<keyword evidence="3" id="KW-1185">Reference proteome</keyword>
<reference evidence="3" key="1">
    <citation type="journal article" date="2019" name="Int. J. Syst. Evol. Microbiol.">
        <title>The Global Catalogue of Microorganisms (GCM) 10K type strain sequencing project: providing services to taxonomists for standard genome sequencing and annotation.</title>
        <authorList>
            <consortium name="The Broad Institute Genomics Platform"/>
            <consortium name="The Broad Institute Genome Sequencing Center for Infectious Disease"/>
            <person name="Wu L."/>
            <person name="Ma J."/>
        </authorList>
    </citation>
    <scope>NUCLEOTIDE SEQUENCE [LARGE SCALE GENOMIC DNA]</scope>
    <source>
        <strain evidence="3">GH52</strain>
    </source>
</reference>
<keyword evidence="1" id="KW-1133">Transmembrane helix</keyword>
<gene>
    <name evidence="2" type="ORF">ACFSJH_08080</name>
</gene>
<keyword evidence="1" id="KW-0812">Transmembrane</keyword>
<name>A0ABW4YJ10_9BACL</name>
<dbReference type="Proteomes" id="UP001597362">
    <property type="component" value="Unassembled WGS sequence"/>
</dbReference>
<keyword evidence="1" id="KW-0472">Membrane</keyword>
<evidence type="ECO:0000313" key="2">
    <source>
        <dbReference type="EMBL" id="MFD2115683.1"/>
    </source>
</evidence>
<evidence type="ECO:0000313" key="3">
    <source>
        <dbReference type="Proteomes" id="UP001597362"/>
    </source>
</evidence>
<feature type="transmembrane region" description="Helical" evidence="1">
    <location>
        <begin position="84"/>
        <end position="102"/>
    </location>
</feature>
<organism evidence="2 3">
    <name type="scientific">Paenibacillus yanchengensis</name>
    <dbReference type="NCBI Taxonomy" id="2035833"/>
    <lineage>
        <taxon>Bacteria</taxon>
        <taxon>Bacillati</taxon>
        <taxon>Bacillota</taxon>
        <taxon>Bacilli</taxon>
        <taxon>Bacillales</taxon>
        <taxon>Paenibacillaceae</taxon>
        <taxon>Paenibacillus</taxon>
    </lineage>
</organism>
<dbReference type="InterPro" id="IPR035238">
    <property type="entry name" value="DUF5345"/>
</dbReference>
<accession>A0ABW4YJ10</accession>
<sequence length="115" mass="13801">MKSENKQEEQDKQMMKRLVADFTLFEAEQRLEQKQVSQEQFLYFVEENKRLSKIRLRKELLLLWVIAVPLIIVMFTLLLLQPTLFFGLQVIIFIVMITYFGLKREFVSRRGEEGV</sequence>
<dbReference type="EMBL" id="JBHUHO010000024">
    <property type="protein sequence ID" value="MFD2115683.1"/>
    <property type="molecule type" value="Genomic_DNA"/>
</dbReference>
<dbReference type="RefSeq" id="WP_377771089.1">
    <property type="nucleotide sequence ID" value="NZ_JBHUHO010000024.1"/>
</dbReference>
<protein>
    <submittedName>
        <fullName evidence="2">DUF5345 family protein</fullName>
    </submittedName>
</protein>
<dbReference type="Pfam" id="PF17280">
    <property type="entry name" value="DUF5345"/>
    <property type="match status" value="1"/>
</dbReference>
<comment type="caution">
    <text evidence="2">The sequence shown here is derived from an EMBL/GenBank/DDBJ whole genome shotgun (WGS) entry which is preliminary data.</text>
</comment>
<evidence type="ECO:0000256" key="1">
    <source>
        <dbReference type="SAM" id="Phobius"/>
    </source>
</evidence>
<feature type="transmembrane region" description="Helical" evidence="1">
    <location>
        <begin position="60"/>
        <end position="78"/>
    </location>
</feature>
<proteinExistence type="predicted"/>